<evidence type="ECO:0000313" key="6">
    <source>
        <dbReference type="Proteomes" id="UP001221217"/>
    </source>
</evidence>
<reference evidence="5 6" key="1">
    <citation type="submission" date="2022-12" db="EMBL/GenBank/DDBJ databases">
        <title>Metagenome assembled genome from gulf of manar.</title>
        <authorList>
            <person name="Kohli P."/>
            <person name="Pk S."/>
            <person name="Venkata Ramana C."/>
            <person name="Sasikala C."/>
        </authorList>
    </citation>
    <scope>NUCLEOTIDE SEQUENCE [LARGE SCALE GENOMIC DNA]</scope>
    <source>
        <strain evidence="5">JB008</strain>
    </source>
</reference>
<protein>
    <submittedName>
        <fullName evidence="5">Lrp/AsnC family transcriptional regulator</fullName>
    </submittedName>
</protein>
<evidence type="ECO:0000256" key="2">
    <source>
        <dbReference type="ARBA" id="ARBA00023125"/>
    </source>
</evidence>
<keyword evidence="2" id="KW-0238">DNA-binding</keyword>
<dbReference type="GO" id="GO:0043565">
    <property type="term" value="F:sequence-specific DNA binding"/>
    <property type="evidence" value="ECO:0007669"/>
    <property type="project" value="InterPro"/>
</dbReference>
<dbReference type="InterPro" id="IPR036390">
    <property type="entry name" value="WH_DNA-bd_sf"/>
</dbReference>
<dbReference type="Gene3D" id="1.10.10.10">
    <property type="entry name" value="Winged helix-like DNA-binding domain superfamily/Winged helix DNA-binding domain"/>
    <property type="match status" value="1"/>
</dbReference>
<evidence type="ECO:0000259" key="4">
    <source>
        <dbReference type="PROSITE" id="PS50956"/>
    </source>
</evidence>
<dbReference type="InterPro" id="IPR036388">
    <property type="entry name" value="WH-like_DNA-bd_sf"/>
</dbReference>
<evidence type="ECO:0000256" key="1">
    <source>
        <dbReference type="ARBA" id="ARBA00023015"/>
    </source>
</evidence>
<dbReference type="InterPro" id="IPR011008">
    <property type="entry name" value="Dimeric_a/b-barrel"/>
</dbReference>
<dbReference type="PANTHER" id="PTHR30154:SF34">
    <property type="entry name" value="TRANSCRIPTIONAL REGULATOR AZLB"/>
    <property type="match status" value="1"/>
</dbReference>
<dbReference type="Proteomes" id="UP001221217">
    <property type="component" value="Unassembled WGS sequence"/>
</dbReference>
<accession>A0AAJ1ML74</accession>
<dbReference type="AlphaFoldDB" id="A0AAJ1ML74"/>
<feature type="domain" description="HTH asnC-type" evidence="4">
    <location>
        <begin position="3"/>
        <end position="63"/>
    </location>
</feature>
<dbReference type="SUPFAM" id="SSF54909">
    <property type="entry name" value="Dimeric alpha+beta barrel"/>
    <property type="match status" value="1"/>
</dbReference>
<proteinExistence type="predicted"/>
<keyword evidence="1" id="KW-0805">Transcription regulation</keyword>
<keyword evidence="3" id="KW-0804">Transcription</keyword>
<dbReference type="InterPro" id="IPR011991">
    <property type="entry name" value="ArsR-like_HTH"/>
</dbReference>
<organism evidence="5 6">
    <name type="scientific">Candidatus Thalassospirochaeta sargassi</name>
    <dbReference type="NCBI Taxonomy" id="3119039"/>
    <lineage>
        <taxon>Bacteria</taxon>
        <taxon>Pseudomonadati</taxon>
        <taxon>Spirochaetota</taxon>
        <taxon>Spirochaetia</taxon>
        <taxon>Spirochaetales</taxon>
        <taxon>Spirochaetaceae</taxon>
        <taxon>Candidatus Thalassospirochaeta</taxon>
    </lineage>
</organism>
<dbReference type="InterPro" id="IPR019887">
    <property type="entry name" value="Tscrpt_reg_AsnC/Lrp_C"/>
</dbReference>
<dbReference type="EMBL" id="JAQQAL010000007">
    <property type="protein sequence ID" value="MDC7225500.1"/>
    <property type="molecule type" value="Genomic_DNA"/>
</dbReference>
<evidence type="ECO:0000256" key="3">
    <source>
        <dbReference type="ARBA" id="ARBA00023163"/>
    </source>
</evidence>
<dbReference type="GO" id="GO:0006355">
    <property type="term" value="P:regulation of DNA-templated transcription"/>
    <property type="evidence" value="ECO:0007669"/>
    <property type="project" value="UniProtKB-ARBA"/>
</dbReference>
<dbReference type="Pfam" id="PF01037">
    <property type="entry name" value="AsnC_trans_reg"/>
    <property type="match status" value="1"/>
</dbReference>
<dbReference type="InterPro" id="IPR019888">
    <property type="entry name" value="Tscrpt_reg_AsnC-like"/>
</dbReference>
<dbReference type="SUPFAM" id="SSF46785">
    <property type="entry name" value="Winged helix' DNA-binding domain"/>
    <property type="match status" value="1"/>
</dbReference>
<dbReference type="PROSITE" id="PS50956">
    <property type="entry name" value="HTH_ASNC_2"/>
    <property type="match status" value="1"/>
</dbReference>
<dbReference type="GO" id="GO:0043200">
    <property type="term" value="P:response to amino acid"/>
    <property type="evidence" value="ECO:0007669"/>
    <property type="project" value="TreeGrafter"/>
</dbReference>
<dbReference type="Pfam" id="PF13404">
    <property type="entry name" value="HTH_AsnC-type"/>
    <property type="match status" value="1"/>
</dbReference>
<evidence type="ECO:0000313" key="5">
    <source>
        <dbReference type="EMBL" id="MDC7225500.1"/>
    </source>
</evidence>
<dbReference type="SMART" id="SM00344">
    <property type="entry name" value="HTH_ASNC"/>
    <property type="match status" value="1"/>
</dbReference>
<dbReference type="PANTHER" id="PTHR30154">
    <property type="entry name" value="LEUCINE-RESPONSIVE REGULATORY PROTEIN"/>
    <property type="match status" value="1"/>
</dbReference>
<gene>
    <name evidence="5" type="ORF">PQJ61_01905</name>
</gene>
<sequence length="147" mass="16564">MKFDEINLQIIKHLKDGRKSFKVIADELSVTENTVRARVNRLVEEGVLNISGLVNPENIPGHQTAIIGVKITNMRLVEKGEEFSKLNGVISVAVVTGRYDLIVQVLLNDDSSLLEFYTNEVTKIDDVQDVETFIVYKGYNINVPYIL</sequence>
<comment type="caution">
    <text evidence="5">The sequence shown here is derived from an EMBL/GenBank/DDBJ whole genome shotgun (WGS) entry which is preliminary data.</text>
</comment>
<dbReference type="CDD" id="cd00090">
    <property type="entry name" value="HTH_ARSR"/>
    <property type="match status" value="1"/>
</dbReference>
<dbReference type="GO" id="GO:0005829">
    <property type="term" value="C:cytosol"/>
    <property type="evidence" value="ECO:0007669"/>
    <property type="project" value="TreeGrafter"/>
</dbReference>
<dbReference type="InterPro" id="IPR000485">
    <property type="entry name" value="AsnC-type_HTH_dom"/>
</dbReference>
<dbReference type="Gene3D" id="3.30.70.920">
    <property type="match status" value="1"/>
</dbReference>
<name>A0AAJ1ML74_9SPIO</name>